<organism evidence="2 3">
    <name type="scientific">Shewanella carassii</name>
    <dbReference type="NCBI Taxonomy" id="1987584"/>
    <lineage>
        <taxon>Bacteria</taxon>
        <taxon>Pseudomonadati</taxon>
        <taxon>Pseudomonadota</taxon>
        <taxon>Gammaproteobacteria</taxon>
        <taxon>Alteromonadales</taxon>
        <taxon>Shewanellaceae</taxon>
        <taxon>Shewanella</taxon>
    </lineage>
</organism>
<comment type="caution">
    <text evidence="2">The sequence shown here is derived from an EMBL/GenBank/DDBJ whole genome shotgun (WGS) entry which is preliminary data.</text>
</comment>
<proteinExistence type="predicted"/>
<name>A0ABQ1TAV7_9GAMM</name>
<reference evidence="3" key="1">
    <citation type="journal article" date="2019" name="Int. J. Syst. Evol. Microbiol.">
        <title>The Global Catalogue of Microorganisms (GCM) 10K type strain sequencing project: providing services to taxonomists for standard genome sequencing and annotation.</title>
        <authorList>
            <consortium name="The Broad Institute Genomics Platform"/>
            <consortium name="The Broad Institute Genome Sequencing Center for Infectious Disease"/>
            <person name="Wu L."/>
            <person name="Ma J."/>
        </authorList>
    </citation>
    <scope>NUCLEOTIDE SEQUENCE [LARGE SCALE GENOMIC DNA]</scope>
    <source>
        <strain evidence="3">CGMCC 1.16033</strain>
    </source>
</reference>
<keyword evidence="3" id="KW-1185">Reference proteome</keyword>
<evidence type="ECO:0000313" key="2">
    <source>
        <dbReference type="EMBL" id="GGE87354.1"/>
    </source>
</evidence>
<sequence>MGVFFFYTAFIVLYVNNSMQIGCCWFDADKGTLKHCGSHKSWTLSFVEQVTLTTLLAQRGRVVSRMQLVQAAKLPPEQVFLLEQAVENIKQYLGPEHAGLLEQIDREGFLLHNRITSRKPMPLSPKGRTLWRHYCWMLFLIILALWFISSRVGPLNYLEVPDKVMVVSHPSGEQVFLRFYGDHQTLTSMAGFAAGIEAWIKRCPDSRWRTVTVSLCDETKAISLIARGENMDGDHIKAYKLTMAQMTACSPEYAWLQEALDCE</sequence>
<dbReference type="Gene3D" id="1.10.10.10">
    <property type="entry name" value="Winged helix-like DNA-binding domain superfamily/Winged helix DNA-binding domain"/>
    <property type="match status" value="1"/>
</dbReference>
<evidence type="ECO:0000256" key="1">
    <source>
        <dbReference type="SAM" id="Phobius"/>
    </source>
</evidence>
<dbReference type="InterPro" id="IPR036388">
    <property type="entry name" value="WH-like_DNA-bd_sf"/>
</dbReference>
<dbReference type="RefSeq" id="WP_100142187.1">
    <property type="nucleotide sequence ID" value="NZ_AP024618.1"/>
</dbReference>
<dbReference type="EMBL" id="BMKO01000008">
    <property type="protein sequence ID" value="GGE87354.1"/>
    <property type="molecule type" value="Genomic_DNA"/>
</dbReference>
<dbReference type="Proteomes" id="UP000606498">
    <property type="component" value="Unassembled WGS sequence"/>
</dbReference>
<evidence type="ECO:0000313" key="3">
    <source>
        <dbReference type="Proteomes" id="UP000606498"/>
    </source>
</evidence>
<gene>
    <name evidence="2" type="ORF">GCM10011520_29830</name>
</gene>
<accession>A0ABQ1TAV7</accession>
<protein>
    <submittedName>
        <fullName evidence="2">CadC family transcriptional regulator</fullName>
    </submittedName>
</protein>
<keyword evidence="1" id="KW-0812">Transmembrane</keyword>
<keyword evidence="1" id="KW-0472">Membrane</keyword>
<feature type="transmembrane region" description="Helical" evidence="1">
    <location>
        <begin position="129"/>
        <end position="148"/>
    </location>
</feature>
<keyword evidence="1" id="KW-1133">Transmembrane helix</keyword>